<reference evidence="1 2" key="1">
    <citation type="submission" date="2012-12" db="EMBL/GenBank/DDBJ databases">
        <title>The Genome Sequence of Bacillus cereus VD196.</title>
        <authorList>
            <consortium name="The Broad Institute Genome Sequencing Platform"/>
            <consortium name="The Broad Institute Genome Sequencing Center for Infectious Disease"/>
            <person name="Feldgarden M."/>
            <person name="Van der Auwera G.A."/>
            <person name="Mahillon J."/>
            <person name="Duprez V."/>
            <person name="Timmery S."/>
            <person name="Mattelet C."/>
            <person name="Dierick K."/>
            <person name="Sun M."/>
            <person name="Yu Z."/>
            <person name="Zhu L."/>
            <person name="Hu X."/>
            <person name="Shank E.B."/>
            <person name="Swiecicka I."/>
            <person name="Hansen B.M."/>
            <person name="Andrup L."/>
            <person name="Walker B."/>
            <person name="Young S.K."/>
            <person name="Zeng Q."/>
            <person name="Gargeya S."/>
            <person name="Fitzgerald M."/>
            <person name="Haas B."/>
            <person name="Abouelleil A."/>
            <person name="Alvarado L."/>
            <person name="Arachchi H.M."/>
            <person name="Berlin A.M."/>
            <person name="Chapman S.B."/>
            <person name="Dewar J."/>
            <person name="Goldberg J."/>
            <person name="Griggs A."/>
            <person name="Gujja S."/>
            <person name="Hansen M."/>
            <person name="Howarth C."/>
            <person name="Imamovic A."/>
            <person name="Larimer J."/>
            <person name="McCowan C."/>
            <person name="Murphy C."/>
            <person name="Neiman D."/>
            <person name="Pearson M."/>
            <person name="Priest M."/>
            <person name="Roberts A."/>
            <person name="Saif S."/>
            <person name="Shea T."/>
            <person name="Sisk P."/>
            <person name="Sykes S."/>
            <person name="Wortman J."/>
            <person name="Nusbaum C."/>
            <person name="Birren B."/>
        </authorList>
    </citation>
    <scope>NUCLEOTIDE SEQUENCE [LARGE SCALE GENOMIC DNA]</scope>
    <source>
        <strain evidence="1 2">VD196</strain>
    </source>
</reference>
<dbReference type="EMBL" id="AHFL01000098">
    <property type="protein sequence ID" value="EOO57295.1"/>
    <property type="molecule type" value="Genomic_DNA"/>
</dbReference>
<evidence type="ECO:0000313" key="1">
    <source>
        <dbReference type="EMBL" id="EOO57295.1"/>
    </source>
</evidence>
<evidence type="ECO:0000313" key="2">
    <source>
        <dbReference type="Proteomes" id="UP000014023"/>
    </source>
</evidence>
<organism evidence="1 2">
    <name type="scientific">Bacillus cereus VD196</name>
    <dbReference type="NCBI Taxonomy" id="1053243"/>
    <lineage>
        <taxon>Bacteria</taxon>
        <taxon>Bacillati</taxon>
        <taxon>Bacillota</taxon>
        <taxon>Bacilli</taxon>
        <taxon>Bacillales</taxon>
        <taxon>Bacillaceae</taxon>
        <taxon>Bacillus</taxon>
        <taxon>Bacillus cereus group</taxon>
    </lineage>
</organism>
<accession>A0A9W5PXJ9</accession>
<protein>
    <submittedName>
        <fullName evidence="1">Uncharacterized protein</fullName>
    </submittedName>
</protein>
<dbReference type="AlphaFoldDB" id="A0A9W5PXJ9"/>
<dbReference type="Proteomes" id="UP000014023">
    <property type="component" value="Unassembled WGS sequence"/>
</dbReference>
<sequence length="76" mass="8821">MENVLVLFRDALLLAAPMYEENQQLWEKWNKYYDEVQENHDKLVTSANISPSFSTLVSWLGQKGSVATFEKIERGL</sequence>
<gene>
    <name evidence="1" type="ORF">IKE_06352</name>
</gene>
<name>A0A9W5PXJ9_BACCE</name>
<comment type="caution">
    <text evidence="1">The sequence shown here is derived from an EMBL/GenBank/DDBJ whole genome shotgun (WGS) entry which is preliminary data.</text>
</comment>
<proteinExistence type="predicted"/>